<feature type="transmembrane region" description="Helical" evidence="5">
    <location>
        <begin position="385"/>
        <end position="406"/>
    </location>
</feature>
<dbReference type="InterPro" id="IPR052556">
    <property type="entry name" value="PolySynth_Transporter"/>
</dbReference>
<protein>
    <submittedName>
        <fullName evidence="6">Membrane protein involved in the export of O-antigen and teichoic acid</fullName>
    </submittedName>
</protein>
<keyword evidence="2 5" id="KW-0812">Transmembrane</keyword>
<gene>
    <name evidence="6" type="ORF">SAMN04488111_1836</name>
</gene>
<feature type="transmembrane region" description="Helical" evidence="5">
    <location>
        <begin position="113"/>
        <end position="132"/>
    </location>
</feature>
<keyword evidence="7" id="KW-1185">Reference proteome</keyword>
<dbReference type="Pfam" id="PF01943">
    <property type="entry name" value="Polysacc_synt"/>
    <property type="match status" value="1"/>
</dbReference>
<proteinExistence type="predicted"/>
<sequence length="420" mass="49213">MPQLFSKQDFLNTKWFIAEKLTSLLVAIIIIPKIFNSLGVLNIGKLKFAETFVNFFTPIIFLGLSAICIRELIFYPKRTKFILATALYLRTASWLLSLIVIFTYTYFFIDNNLLILYLLICFSYLVRVFDVFEYYFHAIKQTKYVFISKSISLLIVVLLQYYGVKNQIGIEYFASLIILDFLIQSIIYYSIIKTKNIFSFKDLVFSKVLAKYLLKNSFPLILSNFLILIYIVTDDFILKYYHGDESYGLYSTIYYLIITLTWSIGFSIINALFPSLAESYTTNLRVYYQKISSIIIYMLALGVLIIICYNLFSYHILNNFFDKSFLKINNMLKLFSWAPLFIFIGMIFEKHLIITNHIEKNVYRFILGCISNLILSMILIPKYEITGAIIAVLFSHFITNIGFLFLDTKSRKQLNFLFLK</sequence>
<dbReference type="AlphaFoldDB" id="A0A238XIP9"/>
<feature type="transmembrane region" description="Helical" evidence="5">
    <location>
        <begin position="21"/>
        <end position="43"/>
    </location>
</feature>
<feature type="transmembrane region" description="Helical" evidence="5">
    <location>
        <begin position="87"/>
        <end position="107"/>
    </location>
</feature>
<dbReference type="Proteomes" id="UP000198412">
    <property type="component" value="Unassembled WGS sequence"/>
</dbReference>
<evidence type="ECO:0000256" key="4">
    <source>
        <dbReference type="ARBA" id="ARBA00023136"/>
    </source>
</evidence>
<feature type="transmembrane region" description="Helical" evidence="5">
    <location>
        <begin position="170"/>
        <end position="191"/>
    </location>
</feature>
<comment type="subcellular location">
    <subcellularLocation>
        <location evidence="1">Membrane</location>
        <topology evidence="1">Multi-pass membrane protein</topology>
    </subcellularLocation>
</comment>
<evidence type="ECO:0000256" key="2">
    <source>
        <dbReference type="ARBA" id="ARBA00022692"/>
    </source>
</evidence>
<feature type="transmembrane region" description="Helical" evidence="5">
    <location>
        <begin position="144"/>
        <end position="164"/>
    </location>
</feature>
<name>A0A238XIP9_9FLAO</name>
<feature type="transmembrane region" description="Helical" evidence="5">
    <location>
        <begin position="294"/>
        <end position="312"/>
    </location>
</feature>
<feature type="transmembrane region" description="Helical" evidence="5">
    <location>
        <begin position="253"/>
        <end position="273"/>
    </location>
</feature>
<evidence type="ECO:0000256" key="3">
    <source>
        <dbReference type="ARBA" id="ARBA00022989"/>
    </source>
</evidence>
<feature type="transmembrane region" description="Helical" evidence="5">
    <location>
        <begin position="332"/>
        <end position="349"/>
    </location>
</feature>
<dbReference type="GO" id="GO:0016020">
    <property type="term" value="C:membrane"/>
    <property type="evidence" value="ECO:0007669"/>
    <property type="project" value="UniProtKB-SubCell"/>
</dbReference>
<feature type="transmembrane region" description="Helical" evidence="5">
    <location>
        <begin position="55"/>
        <end position="75"/>
    </location>
</feature>
<feature type="transmembrane region" description="Helical" evidence="5">
    <location>
        <begin position="212"/>
        <end position="233"/>
    </location>
</feature>
<dbReference type="OrthoDB" id="103403at2"/>
<evidence type="ECO:0000313" key="6">
    <source>
        <dbReference type="EMBL" id="SNR58458.1"/>
    </source>
</evidence>
<evidence type="ECO:0000256" key="1">
    <source>
        <dbReference type="ARBA" id="ARBA00004141"/>
    </source>
</evidence>
<evidence type="ECO:0000313" key="7">
    <source>
        <dbReference type="Proteomes" id="UP000198412"/>
    </source>
</evidence>
<dbReference type="RefSeq" id="WP_089378153.1">
    <property type="nucleotide sequence ID" value="NZ_FZNX01000003.1"/>
</dbReference>
<accession>A0A238XIP9</accession>
<keyword evidence="4 5" id="KW-0472">Membrane</keyword>
<evidence type="ECO:0000256" key="5">
    <source>
        <dbReference type="SAM" id="Phobius"/>
    </source>
</evidence>
<dbReference type="InterPro" id="IPR002797">
    <property type="entry name" value="Polysacc_synth"/>
</dbReference>
<organism evidence="6 7">
    <name type="scientific">Lutibacter flavus</name>
    <dbReference type="NCBI Taxonomy" id="691689"/>
    <lineage>
        <taxon>Bacteria</taxon>
        <taxon>Pseudomonadati</taxon>
        <taxon>Bacteroidota</taxon>
        <taxon>Flavobacteriia</taxon>
        <taxon>Flavobacteriales</taxon>
        <taxon>Flavobacteriaceae</taxon>
        <taxon>Lutibacter</taxon>
    </lineage>
</organism>
<dbReference type="PANTHER" id="PTHR43424:SF1">
    <property type="entry name" value="LOCUS PUTATIVE PROTEIN 1-RELATED"/>
    <property type="match status" value="1"/>
</dbReference>
<dbReference type="PANTHER" id="PTHR43424">
    <property type="entry name" value="LOCUS PUTATIVE PROTEIN 1-RELATED"/>
    <property type="match status" value="1"/>
</dbReference>
<reference evidence="7" key="1">
    <citation type="submission" date="2017-06" db="EMBL/GenBank/DDBJ databases">
        <authorList>
            <person name="Varghese N."/>
            <person name="Submissions S."/>
        </authorList>
    </citation>
    <scope>NUCLEOTIDE SEQUENCE [LARGE SCALE GENOMIC DNA]</scope>
    <source>
        <strain evidence="7">DSM 27993</strain>
    </source>
</reference>
<feature type="transmembrane region" description="Helical" evidence="5">
    <location>
        <begin position="361"/>
        <end position="379"/>
    </location>
</feature>
<keyword evidence="3 5" id="KW-1133">Transmembrane helix</keyword>
<dbReference type="EMBL" id="FZNX01000003">
    <property type="protein sequence ID" value="SNR58458.1"/>
    <property type="molecule type" value="Genomic_DNA"/>
</dbReference>